<keyword evidence="1" id="KW-0067">ATP-binding</keyword>
<comment type="caution">
    <text evidence="4">The sequence shown here is derived from an EMBL/GenBank/DDBJ whole genome shotgun (WGS) entry which is preliminary data.</text>
</comment>
<dbReference type="Proteomes" id="UP000295444">
    <property type="component" value="Unassembled WGS sequence"/>
</dbReference>
<feature type="domain" description="ATP-grasp" evidence="3">
    <location>
        <begin position="88"/>
        <end position="279"/>
    </location>
</feature>
<dbReference type="InterPro" id="IPR011761">
    <property type="entry name" value="ATP-grasp"/>
</dbReference>
<dbReference type="SUPFAM" id="SSF56059">
    <property type="entry name" value="Glutathione synthetase ATP-binding domain-like"/>
    <property type="match status" value="1"/>
</dbReference>
<dbReference type="EMBL" id="SNXZ01000008">
    <property type="protein sequence ID" value="TDP92112.1"/>
    <property type="molecule type" value="Genomic_DNA"/>
</dbReference>
<organism evidence="4 5">
    <name type="scientific">Labedaea rhizosphaerae</name>
    <dbReference type="NCBI Taxonomy" id="598644"/>
    <lineage>
        <taxon>Bacteria</taxon>
        <taxon>Bacillati</taxon>
        <taxon>Actinomycetota</taxon>
        <taxon>Actinomycetes</taxon>
        <taxon>Pseudonocardiales</taxon>
        <taxon>Pseudonocardiaceae</taxon>
        <taxon>Labedaea</taxon>
    </lineage>
</organism>
<dbReference type="RefSeq" id="WP_133853655.1">
    <property type="nucleotide sequence ID" value="NZ_SNXZ01000008.1"/>
</dbReference>
<dbReference type="PROSITE" id="PS50975">
    <property type="entry name" value="ATP_GRASP"/>
    <property type="match status" value="1"/>
</dbReference>
<dbReference type="InterPro" id="IPR053191">
    <property type="entry name" value="DcsG_Biosynth_Enzyme"/>
</dbReference>
<evidence type="ECO:0000256" key="2">
    <source>
        <dbReference type="SAM" id="MobiDB-lite"/>
    </source>
</evidence>
<dbReference type="AlphaFoldDB" id="A0A4R6RYA4"/>
<evidence type="ECO:0000256" key="1">
    <source>
        <dbReference type="PROSITE-ProRule" id="PRU00409"/>
    </source>
</evidence>
<proteinExistence type="predicted"/>
<dbReference type="GO" id="GO:0046872">
    <property type="term" value="F:metal ion binding"/>
    <property type="evidence" value="ECO:0007669"/>
    <property type="project" value="InterPro"/>
</dbReference>
<name>A0A4R6RYA4_LABRH</name>
<gene>
    <name evidence="4" type="ORF">EV186_108325</name>
</gene>
<evidence type="ECO:0000259" key="3">
    <source>
        <dbReference type="PROSITE" id="PS50975"/>
    </source>
</evidence>
<feature type="region of interest" description="Disordered" evidence="2">
    <location>
        <begin position="188"/>
        <end position="207"/>
    </location>
</feature>
<evidence type="ECO:0000313" key="5">
    <source>
        <dbReference type="Proteomes" id="UP000295444"/>
    </source>
</evidence>
<reference evidence="4 5" key="1">
    <citation type="submission" date="2019-03" db="EMBL/GenBank/DDBJ databases">
        <title>Genomic Encyclopedia of Type Strains, Phase IV (KMG-IV): sequencing the most valuable type-strain genomes for metagenomic binning, comparative biology and taxonomic classification.</title>
        <authorList>
            <person name="Goeker M."/>
        </authorList>
    </citation>
    <scope>NUCLEOTIDE SEQUENCE [LARGE SCALE GENOMIC DNA]</scope>
    <source>
        <strain evidence="4 5">DSM 45361</strain>
    </source>
</reference>
<evidence type="ECO:0000313" key="4">
    <source>
        <dbReference type="EMBL" id="TDP92112.1"/>
    </source>
</evidence>
<dbReference type="OrthoDB" id="3373978at2"/>
<sequence length="280" mass="30173">MSSVVLATFDGFPDGYTDDVDLVAALAARGVDARWQVWGEPADADLVVLRSTWDYTWRVPEFLAWCASVPRLANPLPVVEWNTDKAYLLELAKAGVPVVPTELVIPGERPDWPDGEFVLKPSVGAGARGFGRFTDPAAATDHLATLHAAGKTAMLQPFLSSAAAEGEVALVYFGGEYSHAFAKSAPADEPVNASGLRPSTPSPLAEPEPVYRSLAEDVLDAAATQLDRRRTELLYARVDLVRGDDGAPVLLELELVEPNLGFTQADPRATRRFADAIARY</sequence>
<accession>A0A4R6RYA4</accession>
<dbReference type="PANTHER" id="PTHR39217:SF1">
    <property type="entry name" value="GLUTATHIONE SYNTHETASE"/>
    <property type="match status" value="1"/>
</dbReference>
<dbReference type="GO" id="GO:0005524">
    <property type="term" value="F:ATP binding"/>
    <property type="evidence" value="ECO:0007669"/>
    <property type="project" value="UniProtKB-UniRule"/>
</dbReference>
<dbReference type="PANTHER" id="PTHR39217">
    <property type="match status" value="1"/>
</dbReference>
<keyword evidence="1" id="KW-0547">Nucleotide-binding</keyword>
<protein>
    <recommendedName>
        <fullName evidence="3">ATP-grasp domain-containing protein</fullName>
    </recommendedName>
</protein>
<keyword evidence="5" id="KW-1185">Reference proteome</keyword>